<dbReference type="GeneID" id="20806949"/>
<accession>W4GTM4</accession>
<sequence length="97" mass="11205">MNERLEDPLHWFEHNFGPNNYAFLEGFYDWLLIKILAAKRSAEGRTHWTCQTQSVVLEKTFLQPSHPASGGPPIETRMCPITPSRVLARQWANHCGR</sequence>
<dbReference type="EMBL" id="KI913122">
    <property type="protein sequence ID" value="ETV82253.1"/>
    <property type="molecule type" value="Genomic_DNA"/>
</dbReference>
<organism evidence="1">
    <name type="scientific">Aphanomyces astaci</name>
    <name type="common">Crayfish plague agent</name>
    <dbReference type="NCBI Taxonomy" id="112090"/>
    <lineage>
        <taxon>Eukaryota</taxon>
        <taxon>Sar</taxon>
        <taxon>Stramenopiles</taxon>
        <taxon>Oomycota</taxon>
        <taxon>Saprolegniomycetes</taxon>
        <taxon>Saprolegniales</taxon>
        <taxon>Verrucalvaceae</taxon>
        <taxon>Aphanomyces</taxon>
    </lineage>
</organism>
<dbReference type="VEuPathDB" id="FungiDB:H257_04953"/>
<reference evidence="1" key="1">
    <citation type="submission" date="2013-12" db="EMBL/GenBank/DDBJ databases">
        <title>The Genome Sequence of Aphanomyces astaci APO3.</title>
        <authorList>
            <consortium name="The Broad Institute Genomics Platform"/>
            <person name="Russ C."/>
            <person name="Tyler B."/>
            <person name="van West P."/>
            <person name="Dieguez-Uribeondo J."/>
            <person name="Young S.K."/>
            <person name="Zeng Q."/>
            <person name="Gargeya S."/>
            <person name="Fitzgerald M."/>
            <person name="Abouelleil A."/>
            <person name="Alvarado L."/>
            <person name="Chapman S.B."/>
            <person name="Gainer-Dewar J."/>
            <person name="Goldberg J."/>
            <person name="Griggs A."/>
            <person name="Gujja S."/>
            <person name="Hansen M."/>
            <person name="Howarth C."/>
            <person name="Imamovic A."/>
            <person name="Ireland A."/>
            <person name="Larimer J."/>
            <person name="McCowan C."/>
            <person name="Murphy C."/>
            <person name="Pearson M."/>
            <person name="Poon T.W."/>
            <person name="Priest M."/>
            <person name="Roberts A."/>
            <person name="Saif S."/>
            <person name="Shea T."/>
            <person name="Sykes S."/>
            <person name="Wortman J."/>
            <person name="Nusbaum C."/>
            <person name="Birren B."/>
        </authorList>
    </citation>
    <scope>NUCLEOTIDE SEQUENCE [LARGE SCALE GENOMIC DNA]</scope>
    <source>
        <strain evidence="1">APO3</strain>
    </source>
</reference>
<name>W4GTM4_APHAT</name>
<dbReference type="RefSeq" id="XP_009827922.1">
    <property type="nucleotide sequence ID" value="XM_009829620.1"/>
</dbReference>
<proteinExistence type="predicted"/>
<dbReference type="AlphaFoldDB" id="W4GTM4"/>
<gene>
    <name evidence="1" type="ORF">H257_04953</name>
</gene>
<evidence type="ECO:0000313" key="1">
    <source>
        <dbReference type="EMBL" id="ETV82253.1"/>
    </source>
</evidence>
<protein>
    <submittedName>
        <fullName evidence="1">Uncharacterized protein</fullName>
    </submittedName>
</protein>